<evidence type="ECO:0000256" key="1">
    <source>
        <dbReference type="SAM" id="MobiDB-lite"/>
    </source>
</evidence>
<reference evidence="3 4" key="1">
    <citation type="submission" date="2020-11" db="EMBL/GenBank/DDBJ databases">
        <title>Kefir isolates.</title>
        <authorList>
            <person name="Marcisauskas S."/>
            <person name="Kim Y."/>
            <person name="Blasche S."/>
        </authorList>
    </citation>
    <scope>NUCLEOTIDE SEQUENCE [LARGE SCALE GENOMIC DNA]</scope>
    <source>
        <strain evidence="3 4">KR</strain>
    </source>
</reference>
<feature type="transmembrane region" description="Helical" evidence="2">
    <location>
        <begin position="170"/>
        <end position="193"/>
    </location>
</feature>
<accession>A0A9P7B4R7</accession>
<evidence type="ECO:0000256" key="2">
    <source>
        <dbReference type="SAM" id="Phobius"/>
    </source>
</evidence>
<keyword evidence="4" id="KW-1185">Reference proteome</keyword>
<gene>
    <name evidence="3" type="ORF">C6P46_005738</name>
</gene>
<feature type="transmembrane region" description="Helical" evidence="2">
    <location>
        <begin position="249"/>
        <end position="270"/>
    </location>
</feature>
<name>A0A9P7B4R7_RHOMI</name>
<feature type="transmembrane region" description="Helical" evidence="2">
    <location>
        <begin position="39"/>
        <end position="60"/>
    </location>
</feature>
<protein>
    <submittedName>
        <fullName evidence="3">Uncharacterized protein</fullName>
    </submittedName>
</protein>
<keyword evidence="2" id="KW-0472">Membrane</keyword>
<sequence>MPGRWAEAAADLQLESPWAVVLQHVDFQVFPRPTPGIRFAGSILGAAASLSVLLAVAFLARINLGRNPPLDSERSRSRAPWRKIGTPAGTLFVLDSTRVFAYLSALSGLVFMAGSVLSLLAPPSVTAQTALICLVQVFLVLVGSSIALASAQSVWRARLPTAAWRRKSPVAINNLCLFGVGALVAVTVASGIVRTVSAHHLDASLMKLRGQLNARVAAQVEATPAAMLQLAPYLAELRKTADRLRTSVLASQTVNVAVALSLVFACLAALRMLRSPRSTVTEAPIQLPLTPPASETKHDAWPGFSVSETLSLEDGVDAFGEEEGCAAKARDDLVLICSLVGGIAVVSSVTSLLSLTWAAIPALYWAHVTTRRSLELVVPLVAIFAQLVALGFLVRETFRPRASSSFGLSSPAAATASDVTYKPLSTRMIHLSRMGKVRWSRVRFWPRRGPQRADMMMMMSEATDMKQQFVLSDDDGSSSSSSLSVGSSRPSTPSSSDDSSSTPSRADNRPRPGSLL</sequence>
<keyword evidence="2" id="KW-1133">Transmembrane helix</keyword>
<dbReference type="OrthoDB" id="2526666at2759"/>
<feature type="transmembrane region" description="Helical" evidence="2">
    <location>
        <begin position="127"/>
        <end position="149"/>
    </location>
</feature>
<organism evidence="3 4">
    <name type="scientific">Rhodotorula mucilaginosa</name>
    <name type="common">Yeast</name>
    <name type="synonym">Rhodotorula rubra</name>
    <dbReference type="NCBI Taxonomy" id="5537"/>
    <lineage>
        <taxon>Eukaryota</taxon>
        <taxon>Fungi</taxon>
        <taxon>Dikarya</taxon>
        <taxon>Basidiomycota</taxon>
        <taxon>Pucciniomycotina</taxon>
        <taxon>Microbotryomycetes</taxon>
        <taxon>Sporidiobolales</taxon>
        <taxon>Sporidiobolaceae</taxon>
        <taxon>Rhodotorula</taxon>
    </lineage>
</organism>
<feature type="compositionally biased region" description="Low complexity" evidence="1">
    <location>
        <begin position="477"/>
        <end position="505"/>
    </location>
</feature>
<feature type="region of interest" description="Disordered" evidence="1">
    <location>
        <begin position="471"/>
        <end position="516"/>
    </location>
</feature>
<comment type="caution">
    <text evidence="3">The sequence shown here is derived from an EMBL/GenBank/DDBJ whole genome shotgun (WGS) entry which is preliminary data.</text>
</comment>
<dbReference type="AlphaFoldDB" id="A0A9P7B4R7"/>
<feature type="transmembrane region" description="Helical" evidence="2">
    <location>
        <begin position="99"/>
        <end position="121"/>
    </location>
</feature>
<evidence type="ECO:0000313" key="4">
    <source>
        <dbReference type="Proteomes" id="UP000777482"/>
    </source>
</evidence>
<feature type="transmembrane region" description="Helical" evidence="2">
    <location>
        <begin position="333"/>
        <end position="364"/>
    </location>
</feature>
<keyword evidence="2" id="KW-0812">Transmembrane</keyword>
<dbReference type="EMBL" id="PUHQ01000065">
    <property type="protein sequence ID" value="KAG0658495.1"/>
    <property type="molecule type" value="Genomic_DNA"/>
</dbReference>
<proteinExistence type="predicted"/>
<evidence type="ECO:0000313" key="3">
    <source>
        <dbReference type="EMBL" id="KAG0658495.1"/>
    </source>
</evidence>
<dbReference type="Proteomes" id="UP000777482">
    <property type="component" value="Unassembled WGS sequence"/>
</dbReference>
<feature type="transmembrane region" description="Helical" evidence="2">
    <location>
        <begin position="376"/>
        <end position="394"/>
    </location>
</feature>